<dbReference type="UniPathway" id="UPA00060">
    <property type="reaction ID" value="UER00142"/>
</dbReference>
<protein>
    <recommendedName>
        <fullName evidence="1">Thiamine-monophosphate kinase</fullName>
        <shortName evidence="1">TMP kinase</shortName>
        <shortName evidence="1">Thiamine-phosphate kinase</shortName>
        <ecNumber evidence="1">2.7.4.16</ecNumber>
    </recommendedName>
</protein>
<dbReference type="EMBL" id="JACCCC010000001">
    <property type="protein sequence ID" value="NYE45899.1"/>
    <property type="molecule type" value="Genomic_DNA"/>
</dbReference>
<evidence type="ECO:0000256" key="1">
    <source>
        <dbReference type="HAMAP-Rule" id="MF_02128"/>
    </source>
</evidence>
<keyword evidence="1 4" id="KW-0808">Transferase</keyword>
<feature type="domain" description="PurM-like N-terminal" evidence="2">
    <location>
        <begin position="31"/>
        <end position="141"/>
    </location>
</feature>
<feature type="binding site" evidence="1">
    <location>
        <position position="78"/>
    </location>
    <ligand>
        <name>Mg(2+)</name>
        <dbReference type="ChEBI" id="CHEBI:18420"/>
        <label>3</label>
    </ligand>
</feature>
<feature type="domain" description="PurM-like C-terminal" evidence="3">
    <location>
        <begin position="155"/>
        <end position="304"/>
    </location>
</feature>
<dbReference type="HAMAP" id="MF_02128">
    <property type="entry name" value="TMP_kinase"/>
    <property type="match status" value="1"/>
</dbReference>
<dbReference type="InterPro" id="IPR006283">
    <property type="entry name" value="ThiL-like"/>
</dbReference>
<comment type="pathway">
    <text evidence="1">Cofactor biosynthesis; thiamine diphosphate biosynthesis; thiamine diphosphate from thiamine phosphate: step 1/1.</text>
</comment>
<name>A0A852TPI0_9ACTN</name>
<feature type="binding site" evidence="1">
    <location>
        <position position="215"/>
    </location>
    <ligand>
        <name>ATP</name>
        <dbReference type="ChEBI" id="CHEBI:30616"/>
    </ligand>
</feature>
<dbReference type="NCBIfam" id="TIGR01379">
    <property type="entry name" value="thiL"/>
    <property type="match status" value="1"/>
</dbReference>
<feature type="binding site" evidence="1">
    <location>
        <position position="48"/>
    </location>
    <ligand>
        <name>Mg(2+)</name>
        <dbReference type="ChEBI" id="CHEBI:18420"/>
        <label>1</label>
    </ligand>
</feature>
<dbReference type="InterPro" id="IPR036921">
    <property type="entry name" value="PurM-like_N_sf"/>
</dbReference>
<feature type="binding site" evidence="1">
    <location>
        <position position="33"/>
    </location>
    <ligand>
        <name>Mg(2+)</name>
        <dbReference type="ChEBI" id="CHEBI:18420"/>
        <label>3</label>
    </ligand>
</feature>
<sequence>MSTIGDLGEFGLIARVTARFPQTDDVILGPGDDAAVVRADDRRVVATTDLLVEGRHFRRDWSGARDVGHKAAAQNLSDIAAMGARPTALLLGFAAPGDLPAEWADGFAEGLSAECAAAGAAVVGGDVVRADAVTIAITALGDLGGRAPVRRDGARPGDAVAVIGDLGLSAAGFALLRAGAVEPGPCLDAHLRPAPPYAEGPRAAEFGATAMLDVSDGLVQDLGHIAEASGVAVELDGAALRPDPALERAVERLAGLGVATRGPLDLMLAGGEDHALAATFPAVGGVPEGWTRIGSVTAGSGLALDGEPLSAAGWDHFA</sequence>
<dbReference type="GO" id="GO:0000287">
    <property type="term" value="F:magnesium ion binding"/>
    <property type="evidence" value="ECO:0007669"/>
    <property type="project" value="UniProtKB-UniRule"/>
</dbReference>
<feature type="binding site" evidence="1">
    <location>
        <position position="126"/>
    </location>
    <ligand>
        <name>Mg(2+)</name>
        <dbReference type="ChEBI" id="CHEBI:18420"/>
        <label>1</label>
    </ligand>
</feature>
<dbReference type="GO" id="GO:0009228">
    <property type="term" value="P:thiamine biosynthetic process"/>
    <property type="evidence" value="ECO:0007669"/>
    <property type="project" value="UniProtKB-KW"/>
</dbReference>
<reference evidence="4 5" key="1">
    <citation type="submission" date="2020-07" db="EMBL/GenBank/DDBJ databases">
        <title>Sequencing the genomes of 1000 actinobacteria strains.</title>
        <authorList>
            <person name="Klenk H.-P."/>
        </authorList>
    </citation>
    <scope>NUCLEOTIDE SEQUENCE [LARGE SCALE GENOMIC DNA]</scope>
    <source>
        <strain evidence="4 5">CXB654</strain>
    </source>
</reference>
<comment type="caution">
    <text evidence="1">Lacks conserved residue(s) required for the propagation of feature annotation.</text>
</comment>
<comment type="similarity">
    <text evidence="1">Belongs to the thiamine-monophosphate kinase family.</text>
</comment>
<feature type="binding site" evidence="1">
    <location>
        <position position="33"/>
    </location>
    <ligand>
        <name>Mg(2+)</name>
        <dbReference type="ChEBI" id="CHEBI:18420"/>
        <label>4</label>
    </ligand>
</feature>
<feature type="binding site" evidence="1">
    <location>
        <position position="216"/>
    </location>
    <ligand>
        <name>Mg(2+)</name>
        <dbReference type="ChEBI" id="CHEBI:18420"/>
        <label>5</label>
    </ligand>
</feature>
<evidence type="ECO:0000259" key="2">
    <source>
        <dbReference type="Pfam" id="PF00586"/>
    </source>
</evidence>
<feature type="binding site" evidence="1">
    <location>
        <position position="56"/>
    </location>
    <ligand>
        <name>substrate</name>
    </ligand>
</feature>
<dbReference type="EC" id="2.7.4.16" evidence="1"/>
<keyword evidence="5" id="KW-1185">Reference proteome</keyword>
<dbReference type="CDD" id="cd02194">
    <property type="entry name" value="ThiL"/>
    <property type="match status" value="1"/>
</dbReference>
<feature type="binding site" evidence="1">
    <location>
        <begin position="125"/>
        <end position="126"/>
    </location>
    <ligand>
        <name>ATP</name>
        <dbReference type="ChEBI" id="CHEBI:30616"/>
    </ligand>
</feature>
<feature type="binding site" evidence="1">
    <location>
        <position position="47"/>
    </location>
    <ligand>
        <name>Mg(2+)</name>
        <dbReference type="ChEBI" id="CHEBI:18420"/>
        <label>4</label>
    </ligand>
</feature>
<keyword evidence="1" id="KW-0460">Magnesium</keyword>
<dbReference type="InterPro" id="IPR016188">
    <property type="entry name" value="PurM-like_N"/>
</dbReference>
<keyword evidence="1" id="KW-0547">Nucleotide-binding</keyword>
<feature type="binding site" evidence="1">
    <location>
        <position position="213"/>
    </location>
    <ligand>
        <name>Mg(2+)</name>
        <dbReference type="ChEBI" id="CHEBI:18420"/>
        <label>3</label>
    </ligand>
</feature>
<dbReference type="NCBIfam" id="NF004351">
    <property type="entry name" value="PRK05731.1-4"/>
    <property type="match status" value="1"/>
</dbReference>
<feature type="binding site" evidence="1">
    <location>
        <position position="314"/>
    </location>
    <ligand>
        <name>substrate</name>
    </ligand>
</feature>
<dbReference type="InterPro" id="IPR010918">
    <property type="entry name" value="PurM-like_C_dom"/>
</dbReference>
<comment type="caution">
    <text evidence="4">The sequence shown here is derived from an EMBL/GenBank/DDBJ whole genome shotgun (WGS) entry which is preliminary data.</text>
</comment>
<dbReference type="Pfam" id="PF02769">
    <property type="entry name" value="AIRS_C"/>
    <property type="match status" value="1"/>
</dbReference>
<dbReference type="InterPro" id="IPR036676">
    <property type="entry name" value="PurM-like_C_sf"/>
</dbReference>
<evidence type="ECO:0000313" key="4">
    <source>
        <dbReference type="EMBL" id="NYE45899.1"/>
    </source>
</evidence>
<accession>A0A852TPI0</accession>
<keyword evidence="1" id="KW-0784">Thiamine biosynthesis</keyword>
<dbReference type="PIRSF" id="PIRSF005303">
    <property type="entry name" value="Thiam_monoph_kin"/>
    <property type="match status" value="1"/>
</dbReference>
<dbReference type="GO" id="GO:0009229">
    <property type="term" value="P:thiamine diphosphate biosynthetic process"/>
    <property type="evidence" value="ECO:0007669"/>
    <property type="project" value="UniProtKB-UniRule"/>
</dbReference>
<feature type="binding site" evidence="1">
    <location>
        <position position="49"/>
    </location>
    <ligand>
        <name>Mg(2+)</name>
        <dbReference type="ChEBI" id="CHEBI:18420"/>
        <label>2</label>
    </ligand>
</feature>
<keyword evidence="1" id="KW-0479">Metal-binding</keyword>
<evidence type="ECO:0000313" key="5">
    <source>
        <dbReference type="Proteomes" id="UP000589036"/>
    </source>
</evidence>
<feature type="binding site" evidence="1">
    <location>
        <position position="151"/>
    </location>
    <ligand>
        <name>ATP</name>
        <dbReference type="ChEBI" id="CHEBI:30616"/>
    </ligand>
</feature>
<dbReference type="GO" id="GO:0005524">
    <property type="term" value="F:ATP binding"/>
    <property type="evidence" value="ECO:0007669"/>
    <property type="project" value="UniProtKB-UniRule"/>
</dbReference>
<dbReference type="SUPFAM" id="SSF56042">
    <property type="entry name" value="PurM C-terminal domain-like"/>
    <property type="match status" value="1"/>
</dbReference>
<comment type="catalytic activity">
    <reaction evidence="1">
        <text>thiamine phosphate + ATP = thiamine diphosphate + ADP</text>
        <dbReference type="Rhea" id="RHEA:15913"/>
        <dbReference type="ChEBI" id="CHEBI:30616"/>
        <dbReference type="ChEBI" id="CHEBI:37575"/>
        <dbReference type="ChEBI" id="CHEBI:58937"/>
        <dbReference type="ChEBI" id="CHEBI:456216"/>
        <dbReference type="EC" id="2.7.4.16"/>
    </reaction>
</comment>
<dbReference type="GO" id="GO:0009030">
    <property type="term" value="F:thiamine-phosphate kinase activity"/>
    <property type="evidence" value="ECO:0007669"/>
    <property type="project" value="UniProtKB-UniRule"/>
</dbReference>
<dbReference type="Pfam" id="PF00586">
    <property type="entry name" value="AIRS"/>
    <property type="match status" value="1"/>
</dbReference>
<gene>
    <name evidence="1" type="primary">thiL</name>
    <name evidence="4" type="ORF">HDA32_001019</name>
</gene>
<feature type="binding site" evidence="1">
    <location>
        <position position="49"/>
    </location>
    <ligand>
        <name>Mg(2+)</name>
        <dbReference type="ChEBI" id="CHEBI:18420"/>
        <label>1</label>
    </ligand>
</feature>
<feature type="binding site" evidence="1">
    <location>
        <position position="78"/>
    </location>
    <ligand>
        <name>Mg(2+)</name>
        <dbReference type="ChEBI" id="CHEBI:18420"/>
        <label>2</label>
    </ligand>
</feature>
<evidence type="ECO:0000259" key="3">
    <source>
        <dbReference type="Pfam" id="PF02769"/>
    </source>
</evidence>
<dbReference type="Proteomes" id="UP000589036">
    <property type="component" value="Unassembled WGS sequence"/>
</dbReference>
<dbReference type="AlphaFoldDB" id="A0A852TPI0"/>
<comment type="miscellaneous">
    <text evidence="1">Reaction mechanism of ThiL seems to utilize a direct, inline transfer of the gamma-phosphate of ATP to TMP rather than a phosphorylated enzyme intermediate.</text>
</comment>
<dbReference type="SUPFAM" id="SSF55326">
    <property type="entry name" value="PurM N-terminal domain-like"/>
    <property type="match status" value="1"/>
</dbReference>
<proteinExistence type="inferred from homology"/>
<dbReference type="Gene3D" id="3.30.1330.10">
    <property type="entry name" value="PurM-like, N-terminal domain"/>
    <property type="match status" value="1"/>
</dbReference>
<keyword evidence="1 4" id="KW-0418">Kinase</keyword>
<keyword evidence="1" id="KW-0067">ATP-binding</keyword>
<dbReference type="PANTHER" id="PTHR30270:SF0">
    <property type="entry name" value="THIAMINE-MONOPHOSPHATE KINASE"/>
    <property type="match status" value="1"/>
</dbReference>
<feature type="binding site" evidence="1">
    <location>
        <position position="272"/>
    </location>
    <ligand>
        <name>substrate</name>
    </ligand>
</feature>
<feature type="binding site" evidence="1">
    <location>
        <position position="78"/>
    </location>
    <ligand>
        <name>Mg(2+)</name>
        <dbReference type="ChEBI" id="CHEBI:18420"/>
        <label>4</label>
    </ligand>
</feature>
<dbReference type="PANTHER" id="PTHR30270">
    <property type="entry name" value="THIAMINE-MONOPHOSPHATE KINASE"/>
    <property type="match status" value="1"/>
</dbReference>
<organism evidence="4 5">
    <name type="scientific">Spinactinospora alkalitolerans</name>
    <dbReference type="NCBI Taxonomy" id="687207"/>
    <lineage>
        <taxon>Bacteria</taxon>
        <taxon>Bacillati</taxon>
        <taxon>Actinomycetota</taxon>
        <taxon>Actinomycetes</taxon>
        <taxon>Streptosporangiales</taxon>
        <taxon>Nocardiopsidaceae</taxon>
        <taxon>Spinactinospora</taxon>
    </lineage>
</organism>
<comment type="function">
    <text evidence="1">Catalyzes the ATP-dependent phosphorylation of thiamine-monophosphate (TMP) to form thiamine-pyrophosphate (TPP), the active form of vitamin B1.</text>
</comment>
<dbReference type="Gene3D" id="3.90.650.10">
    <property type="entry name" value="PurM-like C-terminal domain"/>
    <property type="match status" value="1"/>
</dbReference>